<evidence type="ECO:0000313" key="1">
    <source>
        <dbReference type="EMBL" id="APX25854.1"/>
    </source>
</evidence>
<protein>
    <submittedName>
        <fullName evidence="1">Uncharacterized protein</fullName>
    </submittedName>
</protein>
<organism evidence="1 2">
    <name type="scientific">Salipiger profundus</name>
    <dbReference type="NCBI Taxonomy" id="1229727"/>
    <lineage>
        <taxon>Bacteria</taxon>
        <taxon>Pseudomonadati</taxon>
        <taxon>Pseudomonadota</taxon>
        <taxon>Alphaproteobacteria</taxon>
        <taxon>Rhodobacterales</taxon>
        <taxon>Roseobacteraceae</taxon>
        <taxon>Salipiger</taxon>
    </lineage>
</organism>
<name>A0A1U7DCG6_9RHOB</name>
<geneLocation type="plasmid" evidence="2">
    <name>ptpro1</name>
</geneLocation>
<proteinExistence type="predicted"/>
<dbReference type="Proteomes" id="UP000186559">
    <property type="component" value="Plasmid pTPRO1"/>
</dbReference>
<keyword evidence="1" id="KW-0614">Plasmid</keyword>
<reference evidence="1 2" key="1">
    <citation type="submission" date="2016-03" db="EMBL/GenBank/DDBJ databases">
        <title>Deep-sea bacteria in the southern Pacific.</title>
        <authorList>
            <person name="Tang K."/>
        </authorList>
    </citation>
    <scope>NUCLEOTIDE SEQUENCE [LARGE SCALE GENOMIC DNA]</scope>
    <source>
        <strain evidence="1 2">JLT2016</strain>
        <plasmid evidence="2">Plasmid ptpro1</plasmid>
    </source>
</reference>
<keyword evidence="2" id="KW-1185">Reference proteome</keyword>
<dbReference type="AlphaFoldDB" id="A0A1U7DCG6"/>
<evidence type="ECO:0000313" key="2">
    <source>
        <dbReference type="Proteomes" id="UP000186559"/>
    </source>
</evidence>
<accession>A0A1U7DCG6</accession>
<dbReference type="KEGG" id="tpro:Ga0080559_TMP371"/>
<dbReference type="RefSeq" id="WP_017470210.1">
    <property type="nucleotide sequence ID" value="NZ_CP014797.1"/>
</dbReference>
<dbReference type="EMBL" id="CP014797">
    <property type="protein sequence ID" value="APX25854.1"/>
    <property type="molecule type" value="Genomic_DNA"/>
</dbReference>
<sequence>MTMFNREQTKTIERLLDRGNSDFEIAQQICPSDDDPELFLEAVSAERERHERMSVT</sequence>
<gene>
    <name evidence="1" type="ORF">Ga0080559_TMP371</name>
</gene>